<dbReference type="GO" id="GO:0005835">
    <property type="term" value="C:fatty acid synthase complex"/>
    <property type="evidence" value="ECO:0007669"/>
    <property type="project" value="InterPro"/>
</dbReference>
<evidence type="ECO:0000313" key="5">
    <source>
        <dbReference type="Proteomes" id="UP000054023"/>
    </source>
</evidence>
<proteinExistence type="inferred from homology"/>
<protein>
    <recommendedName>
        <fullName evidence="3">MaoC-like domain-containing protein</fullName>
    </recommendedName>
</protein>
<dbReference type="Pfam" id="PF01575">
    <property type="entry name" value="MaoC_dehydratas"/>
    <property type="match status" value="1"/>
</dbReference>
<dbReference type="STRING" id="317018.AVL63_06575"/>
<dbReference type="PANTHER" id="PTHR43841:SF1">
    <property type="entry name" value="3-HYDROXYACYL-THIOESTER DEHYDRATASE X"/>
    <property type="match status" value="1"/>
</dbReference>
<dbReference type="InterPro" id="IPR029069">
    <property type="entry name" value="HotDog_dom_sf"/>
</dbReference>
<keyword evidence="5" id="KW-1185">Reference proteome</keyword>
<evidence type="ECO:0000313" key="4">
    <source>
        <dbReference type="EMBL" id="KUG58137.1"/>
    </source>
</evidence>
<dbReference type="RefSeq" id="WP_058889369.1">
    <property type="nucleotide sequence ID" value="NZ_JACJIH010000001.1"/>
</dbReference>
<dbReference type="GO" id="GO:0006633">
    <property type="term" value="P:fatty acid biosynthetic process"/>
    <property type="evidence" value="ECO:0007669"/>
    <property type="project" value="InterPro"/>
</dbReference>
<evidence type="ECO:0000256" key="1">
    <source>
        <dbReference type="ARBA" id="ARBA00005254"/>
    </source>
</evidence>
<evidence type="ECO:0000256" key="2">
    <source>
        <dbReference type="SAM" id="MobiDB-lite"/>
    </source>
</evidence>
<comment type="caution">
    <text evidence="4">The sequence shown here is derived from an EMBL/GenBank/DDBJ whole genome shotgun (WGS) entry which is preliminary data.</text>
</comment>
<name>A0A0W8IDV2_9MICC</name>
<dbReference type="AlphaFoldDB" id="A0A0W8IDV2"/>
<dbReference type="InterPro" id="IPR003965">
    <property type="entry name" value="Fatty_acid_synthase"/>
</dbReference>
<dbReference type="Proteomes" id="UP000054023">
    <property type="component" value="Unassembled WGS sequence"/>
</dbReference>
<dbReference type="GO" id="GO:0004312">
    <property type="term" value="F:fatty acid synthase activity"/>
    <property type="evidence" value="ECO:0007669"/>
    <property type="project" value="InterPro"/>
</dbReference>
<comment type="similarity">
    <text evidence="1">Belongs to the enoyl-CoA hydratase/isomerase family.</text>
</comment>
<gene>
    <name evidence="4" type="ORF">AVL63_06575</name>
</gene>
<dbReference type="SUPFAM" id="SSF54637">
    <property type="entry name" value="Thioesterase/thiol ester dehydrase-isomerase"/>
    <property type="match status" value="2"/>
</dbReference>
<dbReference type="PRINTS" id="PR01483">
    <property type="entry name" value="FASYNTHASE"/>
</dbReference>
<dbReference type="EMBL" id="LQBM01000004">
    <property type="protein sequence ID" value="KUG58137.1"/>
    <property type="molecule type" value="Genomic_DNA"/>
</dbReference>
<accession>A0A0W8IDV2</accession>
<dbReference type="OrthoDB" id="9774179at2"/>
<dbReference type="Gene3D" id="3.10.129.10">
    <property type="entry name" value="Hotdog Thioesterase"/>
    <property type="match status" value="1"/>
</dbReference>
<evidence type="ECO:0000259" key="3">
    <source>
        <dbReference type="Pfam" id="PF01575"/>
    </source>
</evidence>
<dbReference type="InterPro" id="IPR002539">
    <property type="entry name" value="MaoC-like_dom"/>
</dbReference>
<reference evidence="5" key="1">
    <citation type="submission" date="2015-12" db="EMBL/GenBank/DDBJ databases">
        <authorList>
            <person name="Nair G.R."/>
            <person name="Kaur G."/>
            <person name="Mayilraj S."/>
        </authorList>
    </citation>
    <scope>NUCLEOTIDE SEQUENCE [LARGE SCALE GENOMIC DNA]</scope>
    <source>
        <strain evidence="5">CD08_7</strain>
    </source>
</reference>
<feature type="compositionally biased region" description="Polar residues" evidence="2">
    <location>
        <begin position="198"/>
        <end position="208"/>
    </location>
</feature>
<dbReference type="PANTHER" id="PTHR43841">
    <property type="entry name" value="3-HYDROXYACYL-THIOESTER DEHYDRATASE HTDX-RELATED"/>
    <property type="match status" value="1"/>
</dbReference>
<sequence length="332" mass="35530">MEIESRNTESVITEIERPSLSSLYGRAALGAARSKLRQGAGPRTLPKQTLLAQHPGVSAEEAESYRRLFGGEAFDGAHRASLPSVLVHIIGFPVQMALMSQDAFPLPLIGLVHVSNEVEHLRPVRVGQPVQILVSAENLRPHRRGTQVDIKVTVLEAGADPQAALGAAGTAESAVLWRSVSTYLSKGAQLGTEISAASGTTENGSTAVARSKDPKSFVPPTKTATWRLGSDAGRAYAAVSGDYNPIHVSQLAAKSLGMPAAIVHGMYSAGRMLEGREPENAGHRWWIRFEAPVTLPGTVAFAAQPQGANTMRFTGWNPRKARRHFDAELQLP</sequence>
<feature type="domain" description="MaoC-like" evidence="3">
    <location>
        <begin position="230"/>
        <end position="309"/>
    </location>
</feature>
<feature type="region of interest" description="Disordered" evidence="2">
    <location>
        <begin position="198"/>
        <end position="218"/>
    </location>
</feature>
<organism evidence="4 5">
    <name type="scientific">Nesterenkonia jeotgali</name>
    <dbReference type="NCBI Taxonomy" id="317018"/>
    <lineage>
        <taxon>Bacteria</taxon>
        <taxon>Bacillati</taxon>
        <taxon>Actinomycetota</taxon>
        <taxon>Actinomycetes</taxon>
        <taxon>Micrococcales</taxon>
        <taxon>Micrococcaceae</taxon>
        <taxon>Nesterenkonia</taxon>
    </lineage>
</organism>